<evidence type="ECO:0000313" key="3">
    <source>
        <dbReference type="EMBL" id="KAK7832884.1"/>
    </source>
</evidence>
<comment type="caution">
    <text evidence="3">The sequence shown here is derived from an EMBL/GenBank/DDBJ whole genome shotgun (WGS) entry which is preliminary data.</text>
</comment>
<dbReference type="InterPro" id="IPR032675">
    <property type="entry name" value="LRR_dom_sf"/>
</dbReference>
<dbReference type="InterPro" id="IPR035979">
    <property type="entry name" value="RBD_domain_sf"/>
</dbReference>
<organism evidence="3 4">
    <name type="scientific">Quercus suber</name>
    <name type="common">Cork oak</name>
    <dbReference type="NCBI Taxonomy" id="58331"/>
    <lineage>
        <taxon>Eukaryota</taxon>
        <taxon>Viridiplantae</taxon>
        <taxon>Streptophyta</taxon>
        <taxon>Embryophyta</taxon>
        <taxon>Tracheophyta</taxon>
        <taxon>Spermatophyta</taxon>
        <taxon>Magnoliopsida</taxon>
        <taxon>eudicotyledons</taxon>
        <taxon>Gunneridae</taxon>
        <taxon>Pentapetalae</taxon>
        <taxon>rosids</taxon>
        <taxon>fabids</taxon>
        <taxon>Fagales</taxon>
        <taxon>Fagaceae</taxon>
        <taxon>Quercus</taxon>
    </lineage>
</organism>
<dbReference type="SUPFAM" id="SSF52058">
    <property type="entry name" value="L domain-like"/>
    <property type="match status" value="1"/>
</dbReference>
<reference evidence="3 4" key="1">
    <citation type="journal article" date="2018" name="Sci. Data">
        <title>The draft genome sequence of cork oak.</title>
        <authorList>
            <person name="Ramos A.M."/>
            <person name="Usie A."/>
            <person name="Barbosa P."/>
            <person name="Barros P.M."/>
            <person name="Capote T."/>
            <person name="Chaves I."/>
            <person name="Simoes F."/>
            <person name="Abreu I."/>
            <person name="Carrasquinho I."/>
            <person name="Faro C."/>
            <person name="Guimaraes J.B."/>
            <person name="Mendonca D."/>
            <person name="Nobrega F."/>
            <person name="Rodrigues L."/>
            <person name="Saibo N.J.M."/>
            <person name="Varela M.C."/>
            <person name="Egas C."/>
            <person name="Matos J."/>
            <person name="Miguel C.M."/>
            <person name="Oliveira M.M."/>
            <person name="Ricardo C.P."/>
            <person name="Goncalves S."/>
        </authorList>
    </citation>
    <scope>NUCLEOTIDE SEQUENCE [LARGE SCALE GENOMIC DNA]</scope>
    <source>
        <strain evidence="4">cv. HL8</strain>
    </source>
</reference>
<protein>
    <recommendedName>
        <fullName evidence="5">RRM domain-containing protein</fullName>
    </recommendedName>
</protein>
<name>A0AAW0K1Z3_QUESU</name>
<evidence type="ECO:0008006" key="5">
    <source>
        <dbReference type="Google" id="ProtNLM"/>
    </source>
</evidence>
<dbReference type="InterPro" id="IPR012677">
    <property type="entry name" value="Nucleotide-bd_a/b_plait_sf"/>
</dbReference>
<keyword evidence="1" id="KW-0694">RNA-binding</keyword>
<evidence type="ECO:0000256" key="1">
    <source>
        <dbReference type="ARBA" id="ARBA00022884"/>
    </source>
</evidence>
<feature type="compositionally biased region" description="Low complexity" evidence="2">
    <location>
        <begin position="1"/>
        <end position="15"/>
    </location>
</feature>
<accession>A0AAW0K1Z3</accession>
<dbReference type="AlphaFoldDB" id="A0AAW0K1Z3"/>
<dbReference type="Proteomes" id="UP000237347">
    <property type="component" value="Unassembled WGS sequence"/>
</dbReference>
<dbReference type="GO" id="GO:0003723">
    <property type="term" value="F:RNA binding"/>
    <property type="evidence" value="ECO:0007669"/>
    <property type="project" value="UniProtKB-KW"/>
</dbReference>
<dbReference type="EMBL" id="PKMF04000417">
    <property type="protein sequence ID" value="KAK7832884.1"/>
    <property type="molecule type" value="Genomic_DNA"/>
</dbReference>
<evidence type="ECO:0000256" key="2">
    <source>
        <dbReference type="SAM" id="MobiDB-lite"/>
    </source>
</evidence>
<evidence type="ECO:0000313" key="4">
    <source>
        <dbReference type="Proteomes" id="UP000237347"/>
    </source>
</evidence>
<dbReference type="SUPFAM" id="SSF54928">
    <property type="entry name" value="RNA-binding domain, RBD"/>
    <property type="match status" value="1"/>
</dbReference>
<proteinExistence type="predicted"/>
<feature type="region of interest" description="Disordered" evidence="2">
    <location>
        <begin position="1"/>
        <end position="29"/>
    </location>
</feature>
<keyword evidence="4" id="KW-1185">Reference proteome</keyword>
<dbReference type="Gene3D" id="3.80.10.10">
    <property type="entry name" value="Ribonuclease Inhibitor"/>
    <property type="match status" value="1"/>
</dbReference>
<dbReference type="Gene3D" id="3.30.70.330">
    <property type="match status" value="1"/>
</dbReference>
<dbReference type="PANTHER" id="PTHR10501">
    <property type="entry name" value="U1 SMALL NUCLEAR RIBONUCLEOPROTEIN A/U2 SMALL NUCLEAR RIBONUCLEOPROTEIN B"/>
    <property type="match status" value="1"/>
</dbReference>
<gene>
    <name evidence="3" type="ORF">CFP56_026119</name>
</gene>
<sequence length="277" mass="31856">MAHPQPYDPYYLLQQPPQPPPQEYNNNKDRSGINTLFVSGLPDDVKAREIHNLFRRRPGFDSCQLKYTGRGNQTPEKLFFHSIRWTESGLLSSLHPLRHLQTLKIYELFFLSSPTSFHLTLTKITIFVGANLFGGGVMRVLGSLTNLRILKVVGDGHHQITLDCDESSFCQLEVFKMAKMQVVHCSMGKGEMPRLQRLIIECCDFFFMPPEELRWLTAIWNVEVLYPGPTLAKMVQQLQNQMRDGCKLQALDPEVNFNSLPTYPQLCIFNYDSHVHV</sequence>